<sequence length="237" mass="26042">MNIPFDTSNIQLYDIVLMIMGTLLFIACLIIFVIQSIQTKVSKTLIAFFALSIIMVGFPAITKIQVGEQFTLEKQLRKTAKIIAAGNTKPATIKEFRTTLASMEKSGSPIEDPELLTSIARAQYEIGEVDMAKTYTQQALEINSSYLPALQLQNITVQHDRKSDSLATSLERAAAPDASAADSANVKAIISMINKESVKLSNPELLKRAAAFESETGNREEASLLLKRSKTLESIER</sequence>
<dbReference type="eggNOG" id="ENOG502ZMAM">
    <property type="taxonomic scope" value="Bacteria"/>
</dbReference>
<feature type="transmembrane region" description="Helical" evidence="1">
    <location>
        <begin position="12"/>
        <end position="33"/>
    </location>
</feature>
<keyword evidence="3" id="KW-1185">Reference proteome</keyword>
<dbReference type="RefSeq" id="WP_012505781.1">
    <property type="nucleotide sequence ID" value="NC_011059.1"/>
</dbReference>
<dbReference type="AlphaFoldDB" id="B4S859"/>
<dbReference type="HOGENOM" id="CLU_1169843_0_0_10"/>
<keyword evidence="1" id="KW-0472">Membrane</keyword>
<dbReference type="SUPFAM" id="SSF48452">
    <property type="entry name" value="TPR-like"/>
    <property type="match status" value="1"/>
</dbReference>
<protein>
    <submittedName>
        <fullName evidence="2">Uncharacterized protein</fullName>
    </submittedName>
</protein>
<reference evidence="2" key="1">
    <citation type="submission" date="2008-06" db="EMBL/GenBank/DDBJ databases">
        <title>Complete sequence of chromosome of Prosthecochloris aestuarii DSM 271.</title>
        <authorList>
            <consortium name="US DOE Joint Genome Institute"/>
            <person name="Lucas S."/>
            <person name="Copeland A."/>
            <person name="Lapidus A."/>
            <person name="Glavina del Rio T."/>
            <person name="Dalin E."/>
            <person name="Tice H."/>
            <person name="Bruce D."/>
            <person name="Goodwin L."/>
            <person name="Pitluck S."/>
            <person name="Schmutz J."/>
            <person name="Larimer F."/>
            <person name="Land M."/>
            <person name="Hauser L."/>
            <person name="Kyrpides N."/>
            <person name="Anderson I."/>
            <person name="Liu Z."/>
            <person name="Li T."/>
            <person name="Zhao F."/>
            <person name="Overmann J."/>
            <person name="Bryant D.A."/>
            <person name="Richardson P."/>
        </authorList>
    </citation>
    <scope>NUCLEOTIDE SEQUENCE [LARGE SCALE GENOMIC DNA]</scope>
    <source>
        <strain evidence="2">DSM 271</strain>
    </source>
</reference>
<dbReference type="InterPro" id="IPR011990">
    <property type="entry name" value="TPR-like_helical_dom_sf"/>
</dbReference>
<proteinExistence type="predicted"/>
<dbReference type="Proteomes" id="UP000002725">
    <property type="component" value="Chromosome"/>
</dbReference>
<accession>B4S859</accession>
<dbReference type="Gene3D" id="1.25.40.10">
    <property type="entry name" value="Tetratricopeptide repeat domain"/>
    <property type="match status" value="1"/>
</dbReference>
<evidence type="ECO:0000313" key="2">
    <source>
        <dbReference type="EMBL" id="ACF46246.1"/>
    </source>
</evidence>
<organism evidence="2 3">
    <name type="scientific">Prosthecochloris aestuarii (strain DSM 271 / SK 413)</name>
    <dbReference type="NCBI Taxonomy" id="290512"/>
    <lineage>
        <taxon>Bacteria</taxon>
        <taxon>Pseudomonadati</taxon>
        <taxon>Chlorobiota</taxon>
        <taxon>Chlorobiia</taxon>
        <taxon>Chlorobiales</taxon>
        <taxon>Chlorobiaceae</taxon>
        <taxon>Prosthecochloris</taxon>
    </lineage>
</organism>
<name>B4S859_PROA2</name>
<keyword evidence="1" id="KW-1133">Transmembrane helix</keyword>
<dbReference type="EMBL" id="CP001108">
    <property type="protein sequence ID" value="ACF46246.1"/>
    <property type="molecule type" value="Genomic_DNA"/>
</dbReference>
<feature type="transmembrane region" description="Helical" evidence="1">
    <location>
        <begin position="45"/>
        <end position="62"/>
    </location>
</feature>
<dbReference type="KEGG" id="paa:Paes_1218"/>
<evidence type="ECO:0000313" key="3">
    <source>
        <dbReference type="Proteomes" id="UP000002725"/>
    </source>
</evidence>
<gene>
    <name evidence="2" type="ordered locus">Paes_1218</name>
</gene>
<keyword evidence="1" id="KW-0812">Transmembrane</keyword>
<evidence type="ECO:0000256" key="1">
    <source>
        <dbReference type="SAM" id="Phobius"/>
    </source>
</evidence>